<dbReference type="Pfam" id="PF11268">
    <property type="entry name" value="DUF3071"/>
    <property type="match status" value="1"/>
</dbReference>
<feature type="domain" description="DUF3071" evidence="2">
    <location>
        <begin position="1"/>
        <end position="169"/>
    </location>
</feature>
<dbReference type="RefSeq" id="WP_053978771.1">
    <property type="nucleotide sequence ID" value="NZ_CAJPTR010000011.1"/>
</dbReference>
<feature type="region of interest" description="Disordered" evidence="1">
    <location>
        <begin position="335"/>
        <end position="417"/>
    </location>
</feature>
<dbReference type="AlphaFoldDB" id="A0A5E3ZVY4"/>
<sequence>MRELHVAGYNADENSIILRDPTTEEEFSVIADEQLRAAARGDVPGLRQVRVEKSNTMRPSEIQELIRAGASTDELADRAGMQRSRLDNLARPILMERANMVRRAQESHPLLADGPSDITLAMAAHTGLSTRGIDYHDGSWDSWKTADGHWIIELRWEEGHADNTAHWRFQQDRSYAITSPIDETASELTDPSFVPSRPTSVTSISNLGAARLRNSRTSQETRHQLAVAAQRDAAGLPDGSRPGSVRRRTPGYVKSVTVSMDDLTNPTTPGPVRSLESVEASPPATAASPAPAETTRSTAKSRASKSTKNTTSTPPTEQLSLDNIRQFAAYKSGTAADIPDSSADKSTPSASSQPEEDEGTTPPIAKFIPPVKPLSASPSAHSADDDHSRRAARKKQKHPTMPSWEDVLLGVRGQQND</sequence>
<evidence type="ECO:0000313" key="3">
    <source>
        <dbReference type="EMBL" id="VHO00135.1"/>
    </source>
</evidence>
<evidence type="ECO:0000313" key="4">
    <source>
        <dbReference type="Proteomes" id="UP000324288"/>
    </source>
</evidence>
<feature type="region of interest" description="Disordered" evidence="1">
    <location>
        <begin position="211"/>
        <end position="322"/>
    </location>
</feature>
<gene>
    <name evidence="3" type="ORF">LC603019_00492</name>
</gene>
<reference evidence="3 4" key="1">
    <citation type="submission" date="2019-04" db="EMBL/GenBank/DDBJ databases">
        <authorList>
            <person name="Seth-Smith MB H."/>
            <person name="Seth-Smith H."/>
        </authorList>
    </citation>
    <scope>NUCLEOTIDE SEQUENCE [LARGE SCALE GENOMIC DNA]</scope>
    <source>
        <strain evidence="3">USB-603019</strain>
    </source>
</reference>
<dbReference type="Proteomes" id="UP000324288">
    <property type="component" value="Chromosome"/>
</dbReference>
<dbReference type="NCBIfam" id="NF040712">
    <property type="entry name" value="SepH"/>
    <property type="match status" value="1"/>
</dbReference>
<dbReference type="EMBL" id="LR584267">
    <property type="protein sequence ID" value="VHO00135.1"/>
    <property type="molecule type" value="Genomic_DNA"/>
</dbReference>
<dbReference type="GeneID" id="84894475"/>
<feature type="compositionally biased region" description="Low complexity" evidence="1">
    <location>
        <begin position="339"/>
        <end position="352"/>
    </location>
</feature>
<dbReference type="InterPro" id="IPR021421">
    <property type="entry name" value="DUF3071"/>
</dbReference>
<organism evidence="3 4">
    <name type="scientific">Lawsonella clevelandensis</name>
    <dbReference type="NCBI Taxonomy" id="1528099"/>
    <lineage>
        <taxon>Bacteria</taxon>
        <taxon>Bacillati</taxon>
        <taxon>Actinomycetota</taxon>
        <taxon>Actinomycetes</taxon>
        <taxon>Mycobacteriales</taxon>
        <taxon>Lawsonellaceae</taxon>
        <taxon>Lawsonella</taxon>
    </lineage>
</organism>
<keyword evidence="4" id="KW-1185">Reference proteome</keyword>
<name>A0A5E3ZVY4_9ACTN</name>
<evidence type="ECO:0000259" key="2">
    <source>
        <dbReference type="Pfam" id="PF11268"/>
    </source>
</evidence>
<feature type="compositionally biased region" description="Polar residues" evidence="1">
    <location>
        <begin position="256"/>
        <end position="267"/>
    </location>
</feature>
<evidence type="ECO:0000256" key="1">
    <source>
        <dbReference type="SAM" id="MobiDB-lite"/>
    </source>
</evidence>
<protein>
    <recommendedName>
        <fullName evidence="2">DUF3071 domain-containing protein</fullName>
    </recommendedName>
</protein>
<proteinExistence type="predicted"/>
<accession>A0A5E3ZVY4</accession>
<dbReference type="InterPro" id="IPR047682">
    <property type="entry name" value="SepH-like"/>
</dbReference>
<feature type="compositionally biased region" description="Low complexity" evidence="1">
    <location>
        <begin position="277"/>
        <end position="316"/>
    </location>
</feature>